<dbReference type="Proteomes" id="UP001165986">
    <property type="component" value="Unassembled WGS sequence"/>
</dbReference>
<protein>
    <submittedName>
        <fullName evidence="1">DUF2281 domain-containing protein</fullName>
    </submittedName>
</protein>
<reference evidence="1" key="1">
    <citation type="submission" date="2019-07" db="EMBL/GenBank/DDBJ databases">
        <title>Toxilogical consequences of a new and cryptic species of cyanobacteria (Komarekiella delphini-convector) recovered from the epidermis of a bottlenose dolphin and 1500 ft. in the air.</title>
        <authorList>
            <person name="Brown A.O."/>
            <person name="Dvorak P."/>
            <person name="Villanueva C.D."/>
            <person name="Foss A.J."/>
            <person name="Garvey A.D."/>
            <person name="Gibson Q.A."/>
            <person name="Johansen J.R."/>
            <person name="Casamatta D.A."/>
        </authorList>
    </citation>
    <scope>NUCLEOTIDE SEQUENCE</scope>
    <source>
        <strain evidence="1">SJRDD-AB1</strain>
    </source>
</reference>
<evidence type="ECO:0000313" key="1">
    <source>
        <dbReference type="EMBL" id="MBD6620756.1"/>
    </source>
</evidence>
<name>A0AA40T4G2_9NOST</name>
<dbReference type="AlphaFoldDB" id="A0AA40T4G2"/>
<proteinExistence type="predicted"/>
<accession>A0AA40T4G2</accession>
<dbReference type="EMBL" id="VJXY01000082">
    <property type="protein sequence ID" value="MBD6620756.1"/>
    <property type="molecule type" value="Genomic_DNA"/>
</dbReference>
<dbReference type="RefSeq" id="WP_191762062.1">
    <property type="nucleotide sequence ID" value="NZ_VJXY01000082.1"/>
</dbReference>
<organism evidence="1 2">
    <name type="scientific">Komarekiella delphini-convector SJRDD-AB1</name>
    <dbReference type="NCBI Taxonomy" id="2593771"/>
    <lineage>
        <taxon>Bacteria</taxon>
        <taxon>Bacillati</taxon>
        <taxon>Cyanobacteriota</taxon>
        <taxon>Cyanophyceae</taxon>
        <taxon>Nostocales</taxon>
        <taxon>Nostocaceae</taxon>
        <taxon>Komarekiella</taxon>
        <taxon>Komarekiella delphini-convector</taxon>
    </lineage>
</organism>
<comment type="caution">
    <text evidence="1">The sequence shown here is derived from an EMBL/GenBank/DDBJ whole genome shotgun (WGS) entry which is preliminary data.</text>
</comment>
<keyword evidence="2" id="KW-1185">Reference proteome</keyword>
<gene>
    <name evidence="1" type="ORF">FNW02_34605</name>
</gene>
<evidence type="ECO:0000313" key="2">
    <source>
        <dbReference type="Proteomes" id="UP001165986"/>
    </source>
</evidence>
<sequence>MTIKDLLLQEIESTSDIILAETLDFLHFLKTKENQTQPVSEVTPSATHTPVKSTCGSLLEHLKIIGKWSGDDLEECLQAVYDNRSEAEF</sequence>